<dbReference type="GO" id="GO:0004764">
    <property type="term" value="F:shikimate 3-dehydrogenase (NADP+) activity"/>
    <property type="evidence" value="ECO:0007669"/>
    <property type="project" value="InterPro"/>
</dbReference>
<reference evidence="3 4" key="1">
    <citation type="journal article" date="2011" name="Stand. Genomic Sci.">
        <title>Non-contiguous finished genome sequence of Bacteroides coprosuis type strain (PC139).</title>
        <authorList>
            <person name="Land M."/>
            <person name="Held B."/>
            <person name="Gronow S."/>
            <person name="Abt B."/>
            <person name="Lucas S."/>
            <person name="Del Rio T.G."/>
            <person name="Nolan M."/>
            <person name="Tice H."/>
            <person name="Cheng J.F."/>
            <person name="Pitluck S."/>
            <person name="Liolios K."/>
            <person name="Pagani I."/>
            <person name="Ivanova N."/>
            <person name="Mavromatis K."/>
            <person name="Mikhailova N."/>
            <person name="Pati A."/>
            <person name="Tapia R."/>
            <person name="Han C."/>
            <person name="Goodwin L."/>
            <person name="Chen A."/>
            <person name="Palaniappan K."/>
            <person name="Hauser L."/>
            <person name="Brambilla E.M."/>
            <person name="Rohde M."/>
            <person name="Goker M."/>
            <person name="Detter J.C."/>
            <person name="Woyke T."/>
            <person name="Bristow J."/>
            <person name="Eisen J.A."/>
            <person name="Markowitz V."/>
            <person name="Hugenholtz P."/>
            <person name="Kyrpides N.C."/>
            <person name="Klenk H.P."/>
            <person name="Lapidus A."/>
        </authorList>
    </citation>
    <scope>NUCLEOTIDE SEQUENCE [LARGE SCALE GENOMIC DNA]</scope>
    <source>
        <strain evidence="3 4">DSM 18011</strain>
    </source>
</reference>
<dbReference type="SUPFAM" id="SSF51735">
    <property type="entry name" value="NAD(P)-binding Rossmann-fold domains"/>
    <property type="match status" value="1"/>
</dbReference>
<dbReference type="Gene3D" id="3.40.50.10860">
    <property type="entry name" value="Leucine Dehydrogenase, chain A, domain 1"/>
    <property type="match status" value="1"/>
</dbReference>
<dbReference type="HOGENOM" id="CLU_044063_3_0_10"/>
<dbReference type="GO" id="GO:0005829">
    <property type="term" value="C:cytosol"/>
    <property type="evidence" value="ECO:0007669"/>
    <property type="project" value="TreeGrafter"/>
</dbReference>
<dbReference type="GO" id="GO:0050661">
    <property type="term" value="F:NADP binding"/>
    <property type="evidence" value="ECO:0007669"/>
    <property type="project" value="TreeGrafter"/>
</dbReference>
<keyword evidence="4" id="KW-1185">Reference proteome</keyword>
<proteinExistence type="predicted"/>
<accession>F3ZRE2</accession>
<dbReference type="GO" id="GO:0009423">
    <property type="term" value="P:chorismate biosynthetic process"/>
    <property type="evidence" value="ECO:0007669"/>
    <property type="project" value="TreeGrafter"/>
</dbReference>
<protein>
    <submittedName>
        <fullName evidence="3">Shikimate dehydrogenase substrate binding domain protein</fullName>
    </submittedName>
</protein>
<sequence length="276" mass="30025">MKRITKNTQLCMSLAARPGNFGTLFQNYLYEKLDLDYIYKAFTTTNLGDAIRGIRALGIRGCAISMPFKEDCIPLLDALDHSANTIQSVNTIVNTDGQLKGYNTDYIAIEQLLKENKIDKNLRFALRGNGGMAKAVLAALANNGYKNGVVIVRRPEAGKALATAYGYSYLLESEDFEADLLINATPIGMAGGKEELHLSFTLGQIEKAQVVFDVVALPIETPLLKAAKQASKVTISGADVAVIQSLEQFVLYTGVRPPLGTIVEARDYTHRAISGM</sequence>
<evidence type="ECO:0000313" key="3">
    <source>
        <dbReference type="EMBL" id="EGJ71950.1"/>
    </source>
</evidence>
<dbReference type="eggNOG" id="COG0169">
    <property type="taxonomic scope" value="Bacteria"/>
</dbReference>
<dbReference type="OrthoDB" id="9792692at2"/>
<name>F3ZRE2_9BACE</name>
<dbReference type="Pfam" id="PF08501">
    <property type="entry name" value="Shikimate_dh_N"/>
    <property type="match status" value="1"/>
</dbReference>
<feature type="domain" description="Shikimate dehydrogenase substrate binding N-terminal" evidence="2">
    <location>
        <begin position="25"/>
        <end position="92"/>
    </location>
</feature>
<organism evidence="3 4">
    <name type="scientific">Bacteroides coprosuis DSM 18011</name>
    <dbReference type="NCBI Taxonomy" id="679937"/>
    <lineage>
        <taxon>Bacteria</taxon>
        <taxon>Pseudomonadati</taxon>
        <taxon>Bacteroidota</taxon>
        <taxon>Bacteroidia</taxon>
        <taxon>Bacteroidales</taxon>
        <taxon>Bacteroidaceae</taxon>
        <taxon>Bacteroides</taxon>
    </lineage>
</organism>
<gene>
    <name evidence="3" type="ORF">Bcop_1760</name>
</gene>
<dbReference type="InterPro" id="IPR022893">
    <property type="entry name" value="Shikimate_DH_fam"/>
</dbReference>
<dbReference type="NCBIfam" id="NF009202">
    <property type="entry name" value="PRK12550.1"/>
    <property type="match status" value="1"/>
</dbReference>
<dbReference type="GO" id="GO:0019632">
    <property type="term" value="P:shikimate metabolic process"/>
    <property type="evidence" value="ECO:0007669"/>
    <property type="project" value="TreeGrafter"/>
</dbReference>
<dbReference type="Gene3D" id="3.40.50.720">
    <property type="entry name" value="NAD(P)-binding Rossmann-like Domain"/>
    <property type="match status" value="1"/>
</dbReference>
<evidence type="ECO:0000256" key="1">
    <source>
        <dbReference type="ARBA" id="ARBA00023002"/>
    </source>
</evidence>
<dbReference type="EMBL" id="CM001167">
    <property type="protein sequence ID" value="EGJ71950.1"/>
    <property type="molecule type" value="Genomic_DNA"/>
</dbReference>
<dbReference type="SUPFAM" id="SSF53223">
    <property type="entry name" value="Aminoacid dehydrogenase-like, N-terminal domain"/>
    <property type="match status" value="1"/>
</dbReference>
<dbReference type="InterPro" id="IPR013708">
    <property type="entry name" value="Shikimate_DH-bd_N"/>
</dbReference>
<dbReference type="InterPro" id="IPR036291">
    <property type="entry name" value="NAD(P)-bd_dom_sf"/>
</dbReference>
<dbReference type="Proteomes" id="UP000018439">
    <property type="component" value="Chromosome"/>
</dbReference>
<dbReference type="InterPro" id="IPR046346">
    <property type="entry name" value="Aminoacid_DH-like_N_sf"/>
</dbReference>
<dbReference type="CDD" id="cd01065">
    <property type="entry name" value="NAD_bind_Shikimate_DH"/>
    <property type="match status" value="1"/>
</dbReference>
<dbReference type="STRING" id="679937.Bcop_1760"/>
<evidence type="ECO:0000259" key="2">
    <source>
        <dbReference type="Pfam" id="PF08501"/>
    </source>
</evidence>
<keyword evidence="1" id="KW-0560">Oxidoreductase</keyword>
<dbReference type="AlphaFoldDB" id="F3ZRE2"/>
<evidence type="ECO:0000313" key="4">
    <source>
        <dbReference type="Proteomes" id="UP000018439"/>
    </source>
</evidence>
<dbReference type="PANTHER" id="PTHR21089">
    <property type="entry name" value="SHIKIMATE DEHYDROGENASE"/>
    <property type="match status" value="1"/>
</dbReference>
<dbReference type="PANTHER" id="PTHR21089:SF9">
    <property type="entry name" value="SHIKIMATE DEHYDROGENASE-LIKE PROTEIN HI_0607"/>
    <property type="match status" value="1"/>
</dbReference>